<feature type="transmembrane region" description="Helical" evidence="1">
    <location>
        <begin position="279"/>
        <end position="304"/>
    </location>
</feature>
<dbReference type="InterPro" id="IPR029016">
    <property type="entry name" value="GAF-like_dom_sf"/>
</dbReference>
<dbReference type="Proteomes" id="UP000295388">
    <property type="component" value="Unassembled WGS sequence"/>
</dbReference>
<reference evidence="2 3" key="1">
    <citation type="submission" date="2019-03" db="EMBL/GenBank/DDBJ databases">
        <title>Genomic Encyclopedia of Type Strains, Phase III (KMG-III): the genomes of soil and plant-associated and newly described type strains.</title>
        <authorList>
            <person name="Whitman W."/>
        </authorList>
    </citation>
    <scope>NUCLEOTIDE SEQUENCE [LARGE SCALE GENOMIC DNA]</scope>
    <source>
        <strain evidence="2 3">VKM Ac-2527</strain>
    </source>
</reference>
<keyword evidence="1" id="KW-1133">Transmembrane helix</keyword>
<evidence type="ECO:0000313" key="2">
    <source>
        <dbReference type="EMBL" id="TDO52686.1"/>
    </source>
</evidence>
<feature type="transmembrane region" description="Helical" evidence="1">
    <location>
        <begin position="105"/>
        <end position="129"/>
    </location>
</feature>
<feature type="transmembrane region" description="Helical" evidence="1">
    <location>
        <begin position="310"/>
        <end position="328"/>
    </location>
</feature>
<feature type="transmembrane region" description="Helical" evidence="1">
    <location>
        <begin position="248"/>
        <end position="267"/>
    </location>
</feature>
<feature type="transmembrane region" description="Helical" evidence="1">
    <location>
        <begin position="141"/>
        <end position="163"/>
    </location>
</feature>
<feature type="transmembrane region" description="Helical" evidence="1">
    <location>
        <begin position="175"/>
        <end position="194"/>
    </location>
</feature>
<dbReference type="OrthoDB" id="3766454at2"/>
<evidence type="ECO:0008006" key="4">
    <source>
        <dbReference type="Google" id="ProtNLM"/>
    </source>
</evidence>
<keyword evidence="1" id="KW-0472">Membrane</keyword>
<accession>A0A4R6KNU3</accession>
<evidence type="ECO:0000256" key="1">
    <source>
        <dbReference type="SAM" id="Phobius"/>
    </source>
</evidence>
<dbReference type="AlphaFoldDB" id="A0A4R6KNU3"/>
<comment type="caution">
    <text evidence="2">The sequence shown here is derived from an EMBL/GenBank/DDBJ whole genome shotgun (WGS) entry which is preliminary data.</text>
</comment>
<keyword evidence="1" id="KW-0812">Transmembrane</keyword>
<dbReference type="RefSeq" id="WP_133799076.1">
    <property type="nucleotide sequence ID" value="NZ_SNWQ01000002.1"/>
</dbReference>
<dbReference type="SUPFAM" id="SSF55781">
    <property type="entry name" value="GAF domain-like"/>
    <property type="match status" value="1"/>
</dbReference>
<feature type="transmembrane region" description="Helical" evidence="1">
    <location>
        <begin position="36"/>
        <end position="58"/>
    </location>
</feature>
<dbReference type="Gene3D" id="3.30.450.40">
    <property type="match status" value="1"/>
</dbReference>
<organism evidence="2 3">
    <name type="scientific">Kribbella caucasensis</name>
    <dbReference type="NCBI Taxonomy" id="2512215"/>
    <lineage>
        <taxon>Bacteria</taxon>
        <taxon>Bacillati</taxon>
        <taxon>Actinomycetota</taxon>
        <taxon>Actinomycetes</taxon>
        <taxon>Propionibacteriales</taxon>
        <taxon>Kribbellaceae</taxon>
        <taxon>Kribbella</taxon>
    </lineage>
</organism>
<gene>
    <name evidence="2" type="ORF">EV643_102528</name>
</gene>
<dbReference type="EMBL" id="SNWQ01000002">
    <property type="protein sequence ID" value="TDO52686.1"/>
    <property type="molecule type" value="Genomic_DNA"/>
</dbReference>
<evidence type="ECO:0000313" key="3">
    <source>
        <dbReference type="Proteomes" id="UP000295388"/>
    </source>
</evidence>
<keyword evidence="3" id="KW-1185">Reference proteome</keyword>
<feature type="transmembrane region" description="Helical" evidence="1">
    <location>
        <begin position="215"/>
        <end position="236"/>
    </location>
</feature>
<proteinExistence type="predicted"/>
<sequence>MYARMAWLLTALTVLAAGADVWVTSAYRPLLSEEAVAVHGFPFVTAAVMGSAVMGALIVQRYARHPIGWLLCLIGFLASISLLTEAYSVWVITADGPGSRSLGGFAGWISAILGGQLSLAAFAILFLVAPDGRLLSRRWRLAVVVTLVGLGSYTAGLLTLAPAEFDLDHQEAGPVGSLFFMAGMPLIAVGLIAAMVSMVRRLWGSRGEQRQQLRLIAVAAVLIALSFVFLIVVQLFNGGVQTWTASLPLFASYFCLPLLFAFAVLRYRLFDLDLIINRAVVLALGTGFAAIGYTVLVVAVAALVNTRTSGFWLSLLATALVALAFQPLRRQVVRLANRLAYGARALPYEALSEFSRRLAETPSPTSLLPAVAEAAGRAVSAQSSTAVLRVPGAEAIVKVWPATANGAPEYEVPVRHGGVTLGSIGVTMPKGRGLRAADERLLHDLADQAALAFRNAAMESELAAHVAALDRTTGALAESRRRIIAADDAARYRLEAAISREVLSHVQPLPERLNSLSVARSGTAASAELEQLVTRTNTALESLRELTRGVFPTQLARAGLTRALRSHLARSGLAATLSVDPAADRRFPPRVETAVYFCCVEALRAGSPAARIDLRIVGADLVVQVRGVARDEIDVQAIVDRVEAVGGSPSLDDLRRLSVSIPVGAVEPPSAPVAV</sequence>
<name>A0A4R6KNU3_9ACTN</name>
<protein>
    <recommendedName>
        <fullName evidence="4">Histidine kinase</fullName>
    </recommendedName>
</protein>
<feature type="transmembrane region" description="Helical" evidence="1">
    <location>
        <begin position="70"/>
        <end position="93"/>
    </location>
</feature>